<dbReference type="EMBL" id="KY744228">
    <property type="protein sequence ID" value="ARQ96394.1"/>
    <property type="molecule type" value="Genomic_DNA"/>
</dbReference>
<name>A0A1X9SJH7_9VIRU</name>
<reference evidence="1 2" key="1">
    <citation type="journal article" date="2017" name="Viruses">
        <title>Differentiation and structure in Sulfolobus islandicus rod-shaped virus populations.</title>
        <authorList>
            <person name="Bautista M.A."/>
            <person name="Black J.A."/>
            <person name="Youngblut N.D."/>
            <person name="Whitaker R.J."/>
        </authorList>
    </citation>
    <scope>NUCLEOTIDE SEQUENCE [LARGE SCALE GENOMIC DNA]</scope>
</reference>
<dbReference type="GeneID" id="32878425"/>
<dbReference type="Proteomes" id="UP000202761">
    <property type="component" value="Segment"/>
</dbReference>
<dbReference type="OrthoDB" id="12283at10239"/>
<protein>
    <submittedName>
        <fullName evidence="1">Uncharacterized protein</fullName>
    </submittedName>
</protein>
<sequence length="201" mass="24151">MKIFTFAGYTKHLEELDFDYVVVDKTFNDLTPQLIDKYSDKIIWNETNSNIRWIRIAKQLLKILEVVKDLDDDIFAIIDSDLIVPKIREIDPQNKILTLCYWLYYEWANEIRPFCSGTNYIFNKKHIVILETAINVYLEKEYYKEFPVDIFLHDHILHINILKLGTIHYVKTPEGEKRMEFTFENINQVFKHIPEFVLIAW</sequence>
<dbReference type="KEGG" id="vg:32878425"/>
<evidence type="ECO:0000313" key="2">
    <source>
        <dbReference type="Proteomes" id="UP000202761"/>
    </source>
</evidence>
<dbReference type="RefSeq" id="YP_009362598.1">
    <property type="nucleotide sequence ID" value="NC_034620.1"/>
</dbReference>
<organism evidence="1 2">
    <name type="scientific">Sulfolobus islandicus rod-shaped virus 9</name>
    <dbReference type="NCBI Taxonomy" id="1983552"/>
    <lineage>
        <taxon>Viruses</taxon>
        <taxon>Adnaviria</taxon>
        <taxon>Zilligvirae</taxon>
        <taxon>Taleaviricota</taxon>
        <taxon>Tokiviricetes</taxon>
        <taxon>Ligamenvirales</taxon>
        <taxon>Rudiviridae</taxon>
        <taxon>Usarudivirus</taxon>
        <taxon>Usarudivirus aestus</taxon>
        <taxon>Usarudivirus SIRV9</taxon>
    </lineage>
</organism>
<keyword evidence="2" id="KW-1185">Reference proteome</keyword>
<proteinExistence type="predicted"/>
<evidence type="ECO:0000313" key="1">
    <source>
        <dbReference type="EMBL" id="ARQ96394.1"/>
    </source>
</evidence>
<accession>A0A1X9SJH7</accession>